<organism evidence="1 2">
    <name type="scientific">Phytophthora megakarya</name>
    <dbReference type="NCBI Taxonomy" id="4795"/>
    <lineage>
        <taxon>Eukaryota</taxon>
        <taxon>Sar</taxon>
        <taxon>Stramenopiles</taxon>
        <taxon>Oomycota</taxon>
        <taxon>Peronosporomycetes</taxon>
        <taxon>Peronosporales</taxon>
        <taxon>Peronosporaceae</taxon>
        <taxon>Phytophthora</taxon>
    </lineage>
</organism>
<proteinExistence type="predicted"/>
<accession>A0A225VW61</accession>
<protein>
    <submittedName>
        <fullName evidence="1">Transposase</fullName>
    </submittedName>
</protein>
<keyword evidence="2" id="KW-1185">Reference proteome</keyword>
<dbReference type="Gene3D" id="3.30.420.10">
    <property type="entry name" value="Ribonuclease H-like superfamily/Ribonuclease H"/>
    <property type="match status" value="1"/>
</dbReference>
<name>A0A225VW61_9STRA</name>
<dbReference type="STRING" id="4795.A0A225VW61"/>
<evidence type="ECO:0000313" key="1">
    <source>
        <dbReference type="EMBL" id="OWZ09229.1"/>
    </source>
</evidence>
<dbReference type="GO" id="GO:0003676">
    <property type="term" value="F:nucleic acid binding"/>
    <property type="evidence" value="ECO:0007669"/>
    <property type="project" value="InterPro"/>
</dbReference>
<sequence>MESGAGGVIKGKSKLVVPEGRQNSDHYIYTLSEQLLPFAHKNYGQCLIHSSNETRLFFREIGLLNCSTRSPNFNRIENVWAIPVRKVYVHGKRYNTVSGLTAAVMKTWDSITMIKLQNILDTIPAHCFEVAHKNRDKIHCYVHGHI</sequence>
<dbReference type="Proteomes" id="UP000198211">
    <property type="component" value="Unassembled WGS sequence"/>
</dbReference>
<dbReference type="EMBL" id="NBNE01002865">
    <property type="protein sequence ID" value="OWZ09229.1"/>
    <property type="molecule type" value="Genomic_DNA"/>
</dbReference>
<dbReference type="AlphaFoldDB" id="A0A225VW61"/>
<evidence type="ECO:0000313" key="2">
    <source>
        <dbReference type="Proteomes" id="UP000198211"/>
    </source>
</evidence>
<reference evidence="2" key="1">
    <citation type="submission" date="2017-03" db="EMBL/GenBank/DDBJ databases">
        <title>Phytopthora megakarya and P. palmivora, two closely related causual agents of cacao black pod achieved similar genome size and gene model numbers by different mechanisms.</title>
        <authorList>
            <person name="Ali S."/>
            <person name="Shao J."/>
            <person name="Larry D.J."/>
            <person name="Kronmiller B."/>
            <person name="Shen D."/>
            <person name="Strem M.D."/>
            <person name="Melnick R.L."/>
            <person name="Guiltinan M.J."/>
            <person name="Tyler B.M."/>
            <person name="Meinhardt L.W."/>
            <person name="Bailey B.A."/>
        </authorList>
    </citation>
    <scope>NUCLEOTIDE SEQUENCE [LARGE SCALE GENOMIC DNA]</scope>
    <source>
        <strain evidence="2">zdho120</strain>
    </source>
</reference>
<dbReference type="OrthoDB" id="6507355at2759"/>
<dbReference type="InterPro" id="IPR036397">
    <property type="entry name" value="RNaseH_sf"/>
</dbReference>
<comment type="caution">
    <text evidence="1">The sequence shown here is derived from an EMBL/GenBank/DDBJ whole genome shotgun (WGS) entry which is preliminary data.</text>
</comment>
<gene>
    <name evidence="1" type="ORF">PHMEG_00018099</name>
</gene>